<evidence type="ECO:0000313" key="3">
    <source>
        <dbReference type="Proteomes" id="UP000694892"/>
    </source>
</evidence>
<dbReference type="EMBL" id="CM004467">
    <property type="protein sequence ID" value="OCT98169.1"/>
    <property type="molecule type" value="Genomic_DNA"/>
</dbReference>
<keyword evidence="1" id="KW-1133">Transmembrane helix</keyword>
<keyword evidence="1" id="KW-0472">Membrane</keyword>
<reference evidence="3" key="1">
    <citation type="journal article" date="2016" name="Nature">
        <title>Genome evolution in the allotetraploid frog Xenopus laevis.</title>
        <authorList>
            <person name="Session A.M."/>
            <person name="Uno Y."/>
            <person name="Kwon T."/>
            <person name="Chapman J.A."/>
            <person name="Toyoda A."/>
            <person name="Takahashi S."/>
            <person name="Fukui A."/>
            <person name="Hikosaka A."/>
            <person name="Suzuki A."/>
            <person name="Kondo M."/>
            <person name="van Heeringen S.J."/>
            <person name="Quigley I."/>
            <person name="Heinz S."/>
            <person name="Ogino H."/>
            <person name="Ochi H."/>
            <person name="Hellsten U."/>
            <person name="Lyons J.B."/>
            <person name="Simakov O."/>
            <person name="Putnam N."/>
            <person name="Stites J."/>
            <person name="Kuroki Y."/>
            <person name="Tanaka T."/>
            <person name="Michiue T."/>
            <person name="Watanabe M."/>
            <person name="Bogdanovic O."/>
            <person name="Lister R."/>
            <person name="Georgiou G."/>
            <person name="Paranjpe S.S."/>
            <person name="van Kruijsbergen I."/>
            <person name="Shu S."/>
            <person name="Carlson J."/>
            <person name="Kinoshita T."/>
            <person name="Ohta Y."/>
            <person name="Mawaribuchi S."/>
            <person name="Jenkins J."/>
            <person name="Grimwood J."/>
            <person name="Schmutz J."/>
            <person name="Mitros T."/>
            <person name="Mozaffari S.V."/>
            <person name="Suzuki Y."/>
            <person name="Haramoto Y."/>
            <person name="Yamamoto T.S."/>
            <person name="Takagi C."/>
            <person name="Heald R."/>
            <person name="Miller K."/>
            <person name="Haudenschild C."/>
            <person name="Kitzman J."/>
            <person name="Nakayama T."/>
            <person name="Izutsu Y."/>
            <person name="Robert J."/>
            <person name="Fortriede J."/>
            <person name="Burns K."/>
            <person name="Lotay V."/>
            <person name="Karimi K."/>
            <person name="Yasuoka Y."/>
            <person name="Dichmann D.S."/>
            <person name="Flajnik M.F."/>
            <person name="Houston D.W."/>
            <person name="Shendure J."/>
            <person name="DuPasquier L."/>
            <person name="Vize P.D."/>
            <person name="Zorn A.M."/>
            <person name="Ito M."/>
            <person name="Marcotte E.M."/>
            <person name="Wallingford J.B."/>
            <person name="Ito Y."/>
            <person name="Asashima M."/>
            <person name="Ueno N."/>
            <person name="Matsuda Y."/>
            <person name="Veenstra G.J."/>
            <person name="Fujiyama A."/>
            <person name="Harland R.M."/>
            <person name="Taira M."/>
            <person name="Rokhsar D.S."/>
        </authorList>
    </citation>
    <scope>NUCLEOTIDE SEQUENCE [LARGE SCALE GENOMIC DNA]</scope>
    <source>
        <strain evidence="3">J</strain>
    </source>
</reference>
<evidence type="ECO:0000256" key="1">
    <source>
        <dbReference type="SAM" id="Phobius"/>
    </source>
</evidence>
<dbReference type="Proteomes" id="UP000694892">
    <property type="component" value="Chromosome 1S"/>
</dbReference>
<gene>
    <name evidence="2" type="ORF">XELAEV_18010399mg</name>
</gene>
<accession>A0A974DU30</accession>
<protein>
    <submittedName>
        <fullName evidence="2">Uncharacterized protein</fullName>
    </submittedName>
</protein>
<dbReference type="AlphaFoldDB" id="A0A974DU30"/>
<feature type="transmembrane region" description="Helical" evidence="1">
    <location>
        <begin position="60"/>
        <end position="81"/>
    </location>
</feature>
<name>A0A974DU30_XENLA</name>
<proteinExistence type="predicted"/>
<organism evidence="2 3">
    <name type="scientific">Xenopus laevis</name>
    <name type="common">African clawed frog</name>
    <dbReference type="NCBI Taxonomy" id="8355"/>
    <lineage>
        <taxon>Eukaryota</taxon>
        <taxon>Metazoa</taxon>
        <taxon>Chordata</taxon>
        <taxon>Craniata</taxon>
        <taxon>Vertebrata</taxon>
        <taxon>Euteleostomi</taxon>
        <taxon>Amphibia</taxon>
        <taxon>Batrachia</taxon>
        <taxon>Anura</taxon>
        <taxon>Pipoidea</taxon>
        <taxon>Pipidae</taxon>
        <taxon>Xenopodinae</taxon>
        <taxon>Xenopus</taxon>
        <taxon>Xenopus</taxon>
    </lineage>
</organism>
<evidence type="ECO:0000313" key="2">
    <source>
        <dbReference type="EMBL" id="OCT98169.1"/>
    </source>
</evidence>
<sequence length="82" mass="9707">MVWRMFSKPSLWDIQDWGGFVCSASPRTLADIKQQQQLCKQLLMLHQSYLKEISHHMPTLLYTFLFNISLLLFLEVFALLVF</sequence>
<keyword evidence="1" id="KW-0812">Transmembrane</keyword>